<comment type="caution">
    <text evidence="2">The sequence shown here is derived from an EMBL/GenBank/DDBJ whole genome shotgun (WGS) entry which is preliminary data.</text>
</comment>
<dbReference type="InterPro" id="IPR001584">
    <property type="entry name" value="Integrase_cat-core"/>
</dbReference>
<name>A0AA91C0W7_9RHOB</name>
<dbReference type="SUPFAM" id="SSF53098">
    <property type="entry name" value="Ribonuclease H-like"/>
    <property type="match status" value="1"/>
</dbReference>
<dbReference type="PANTHER" id="PTHR47515:SF1">
    <property type="entry name" value="BLR2054 PROTEIN"/>
    <property type="match status" value="1"/>
</dbReference>
<feature type="domain" description="Integrase catalytic" evidence="1">
    <location>
        <begin position="2"/>
        <end position="60"/>
    </location>
</feature>
<accession>A0AA91C0W7</accession>
<dbReference type="Pfam" id="PF13683">
    <property type="entry name" value="rve_3"/>
    <property type="match status" value="1"/>
</dbReference>
<dbReference type="Proteomes" id="UP000597886">
    <property type="component" value="Unassembled WGS sequence"/>
</dbReference>
<reference evidence="2" key="1">
    <citation type="submission" date="2019-12" db="EMBL/GenBank/DDBJ databases">
        <title>Ruegeria JWLKs population differentiation of coral mucus and skeleton niches.</title>
        <authorList>
            <person name="Luo D."/>
        </authorList>
    </citation>
    <scope>NUCLEOTIDE SEQUENCE</scope>
    <source>
        <strain evidence="2">HKCCD6181</strain>
    </source>
</reference>
<dbReference type="AlphaFoldDB" id="A0AA91C0W7"/>
<evidence type="ECO:0000313" key="2">
    <source>
        <dbReference type="EMBL" id="NOE20816.1"/>
    </source>
</evidence>
<dbReference type="PANTHER" id="PTHR47515">
    <property type="entry name" value="LOW CALCIUM RESPONSE LOCUS PROTEIN T"/>
    <property type="match status" value="1"/>
</dbReference>
<evidence type="ECO:0000313" key="3">
    <source>
        <dbReference type="Proteomes" id="UP000597886"/>
    </source>
</evidence>
<organism evidence="2 3">
    <name type="scientific">Ruegeria atlantica</name>
    <dbReference type="NCBI Taxonomy" id="81569"/>
    <lineage>
        <taxon>Bacteria</taxon>
        <taxon>Pseudomonadati</taxon>
        <taxon>Pseudomonadota</taxon>
        <taxon>Alphaproteobacteria</taxon>
        <taxon>Rhodobacterales</taxon>
        <taxon>Roseobacteraceae</taxon>
        <taxon>Ruegeria</taxon>
    </lineage>
</organism>
<dbReference type="EMBL" id="WVRA01000014">
    <property type="protein sequence ID" value="NOE20816.1"/>
    <property type="molecule type" value="Genomic_DNA"/>
</dbReference>
<sequence>MKPGSPWENEYCENFKGRMRDELPNGEVFHCLREAQIQIEEWRKHFNIKRPQSALGYKTPAPESIIPMDPRPTMY</sequence>
<protein>
    <submittedName>
        <fullName evidence="2">Transposase</fullName>
    </submittedName>
</protein>
<dbReference type="GO" id="GO:0015074">
    <property type="term" value="P:DNA integration"/>
    <property type="evidence" value="ECO:0007669"/>
    <property type="project" value="InterPro"/>
</dbReference>
<gene>
    <name evidence="2" type="ORF">GS634_22020</name>
</gene>
<evidence type="ECO:0000259" key="1">
    <source>
        <dbReference type="Pfam" id="PF13683"/>
    </source>
</evidence>
<proteinExistence type="predicted"/>
<dbReference type="InterPro" id="IPR012337">
    <property type="entry name" value="RNaseH-like_sf"/>
</dbReference>